<reference evidence="2" key="1">
    <citation type="journal article" date="2016" name="Proc. Natl. Acad. Sci. U.S.A.">
        <title>Comparative genomics of biotechnologically important yeasts.</title>
        <authorList>
            <person name="Riley R."/>
            <person name="Haridas S."/>
            <person name="Wolfe K.H."/>
            <person name="Lopes M.R."/>
            <person name="Hittinger C.T."/>
            <person name="Goeker M."/>
            <person name="Salamov A.A."/>
            <person name="Wisecaver J.H."/>
            <person name="Long T.M."/>
            <person name="Calvey C.H."/>
            <person name="Aerts A.L."/>
            <person name="Barry K.W."/>
            <person name="Choi C."/>
            <person name="Clum A."/>
            <person name="Coughlan A.Y."/>
            <person name="Deshpande S."/>
            <person name="Douglass A.P."/>
            <person name="Hanson S.J."/>
            <person name="Klenk H.-P."/>
            <person name="LaButti K.M."/>
            <person name="Lapidus A."/>
            <person name="Lindquist E.A."/>
            <person name="Lipzen A.M."/>
            <person name="Meier-Kolthoff J.P."/>
            <person name="Ohm R.A."/>
            <person name="Otillar R.P."/>
            <person name="Pangilinan J.L."/>
            <person name="Peng Y."/>
            <person name="Rokas A."/>
            <person name="Rosa C.A."/>
            <person name="Scheuner C."/>
            <person name="Sibirny A.A."/>
            <person name="Slot J.C."/>
            <person name="Stielow J.B."/>
            <person name="Sun H."/>
            <person name="Kurtzman C.P."/>
            <person name="Blackwell M."/>
            <person name="Grigoriev I.V."/>
            <person name="Jeffries T.W."/>
        </authorList>
    </citation>
    <scope>NUCLEOTIDE SEQUENCE [LARGE SCALE GENOMIC DNA]</scope>
    <source>
        <strain evidence="2">NRRL Y-1626</strain>
    </source>
</reference>
<gene>
    <name evidence="1" type="ORF">HANVADRAFT_51848</name>
</gene>
<sequence>MPFNEQILTNKSANDQFEENEETYTNNTIKNGSERRRFREIAKNYLFGVSLKTINNNNSSKEFLKNESQASAKTETTTTTTNLSQLSNKKSTIPTCETDLSYLTNSSAKDLSKIETKTLLLSPNHTKTELKIGSSLAENIDSFQLDSEYLNQRKVLIIRDIPSRIDIDTILQAVYCGPIEKIVKVLNSENNELIKYLELHFMKNEDAELFYQYAQTGNFLINGQFLECQWGSKMINEVSVEDFGRIESLVFPPNEQVYSQHGGSTIRTGARRCLILKKNNVEPKKNHGSENNPYHLYSPNLADFDLSEVIKDFKVYGDIINITPVISRRLCISINYYDIRSAIQAKISFEKNNSNINKKYSANWVIWYGKDVNDKPCISI</sequence>
<dbReference type="InterPro" id="IPR035979">
    <property type="entry name" value="RBD_domain_sf"/>
</dbReference>
<keyword evidence="2" id="KW-1185">Reference proteome</keyword>
<comment type="caution">
    <text evidence="1">The sequence shown here is derived from an EMBL/GenBank/DDBJ whole genome shotgun (WGS) entry which is preliminary data.</text>
</comment>
<dbReference type="AlphaFoldDB" id="A0A1B7THC9"/>
<proteinExistence type="predicted"/>
<organism evidence="1 2">
    <name type="scientific">Hanseniaspora valbyensis NRRL Y-1626</name>
    <dbReference type="NCBI Taxonomy" id="766949"/>
    <lineage>
        <taxon>Eukaryota</taxon>
        <taxon>Fungi</taxon>
        <taxon>Dikarya</taxon>
        <taxon>Ascomycota</taxon>
        <taxon>Saccharomycotina</taxon>
        <taxon>Saccharomycetes</taxon>
        <taxon>Saccharomycodales</taxon>
        <taxon>Saccharomycodaceae</taxon>
        <taxon>Hanseniaspora</taxon>
    </lineage>
</organism>
<protein>
    <submittedName>
        <fullName evidence="1">Uncharacterized protein</fullName>
    </submittedName>
</protein>
<evidence type="ECO:0000313" key="1">
    <source>
        <dbReference type="EMBL" id="OBA28139.1"/>
    </source>
</evidence>
<dbReference type="GO" id="GO:0003676">
    <property type="term" value="F:nucleic acid binding"/>
    <property type="evidence" value="ECO:0007669"/>
    <property type="project" value="InterPro"/>
</dbReference>
<dbReference type="EMBL" id="LXPE01000005">
    <property type="protein sequence ID" value="OBA28139.1"/>
    <property type="molecule type" value="Genomic_DNA"/>
</dbReference>
<accession>A0A1B7THC9</accession>
<dbReference type="SUPFAM" id="SSF54928">
    <property type="entry name" value="RNA-binding domain, RBD"/>
    <property type="match status" value="1"/>
</dbReference>
<dbReference type="Proteomes" id="UP000092321">
    <property type="component" value="Unassembled WGS sequence"/>
</dbReference>
<evidence type="ECO:0000313" key="2">
    <source>
        <dbReference type="Proteomes" id="UP000092321"/>
    </source>
</evidence>
<name>A0A1B7THC9_9ASCO</name>
<dbReference type="OrthoDB" id="4073963at2759"/>